<dbReference type="Gene3D" id="1.10.275.10">
    <property type="entry name" value="Fumarase/aspartase (N-terminal domain)"/>
    <property type="match status" value="1"/>
</dbReference>
<dbReference type="NCBIfam" id="NF006764">
    <property type="entry name" value="PRK09285.1"/>
    <property type="match status" value="1"/>
</dbReference>
<accession>A0A381VAM7</accession>
<dbReference type="InterPro" id="IPR022761">
    <property type="entry name" value="Fumarate_lyase_N"/>
</dbReference>
<protein>
    <recommendedName>
        <fullName evidence="1">Fumarate lyase N-terminal domain-containing protein</fullName>
    </recommendedName>
</protein>
<dbReference type="AlphaFoldDB" id="A0A381VAM7"/>
<dbReference type="PROSITE" id="PS00163">
    <property type="entry name" value="FUMARATE_LYASES"/>
    <property type="match status" value="1"/>
</dbReference>
<dbReference type="PANTHER" id="PTHR43411">
    <property type="entry name" value="ADENYLOSUCCINATE LYASE"/>
    <property type="match status" value="1"/>
</dbReference>
<dbReference type="PRINTS" id="PR00149">
    <property type="entry name" value="FUMRATELYASE"/>
</dbReference>
<dbReference type="InterPro" id="IPR024083">
    <property type="entry name" value="Fumarase/histidase_N"/>
</dbReference>
<feature type="non-terminal residue" evidence="2">
    <location>
        <position position="338"/>
    </location>
</feature>
<dbReference type="GO" id="GO:0003824">
    <property type="term" value="F:catalytic activity"/>
    <property type="evidence" value="ECO:0007669"/>
    <property type="project" value="InterPro"/>
</dbReference>
<dbReference type="InterPro" id="IPR047136">
    <property type="entry name" value="PurB_bact"/>
</dbReference>
<dbReference type="InterPro" id="IPR020557">
    <property type="entry name" value="Fumarate_lyase_CS"/>
</dbReference>
<name>A0A381VAM7_9ZZZZ</name>
<dbReference type="Gene3D" id="1.20.200.10">
    <property type="entry name" value="Fumarase/aspartase (Central domain)"/>
    <property type="match status" value="1"/>
</dbReference>
<dbReference type="InterPro" id="IPR000362">
    <property type="entry name" value="Fumarate_lyase_fam"/>
</dbReference>
<dbReference type="InterPro" id="IPR008948">
    <property type="entry name" value="L-Aspartase-like"/>
</dbReference>
<gene>
    <name evidence="2" type="ORF">METZ01_LOCUS90038</name>
</gene>
<evidence type="ECO:0000313" key="2">
    <source>
        <dbReference type="EMBL" id="SVA37184.1"/>
    </source>
</evidence>
<reference evidence="2" key="1">
    <citation type="submission" date="2018-05" db="EMBL/GenBank/DDBJ databases">
        <authorList>
            <person name="Lanie J.A."/>
            <person name="Ng W.-L."/>
            <person name="Kazmierczak K.M."/>
            <person name="Andrzejewski T.M."/>
            <person name="Davidsen T.M."/>
            <person name="Wayne K.J."/>
            <person name="Tettelin H."/>
            <person name="Glass J.I."/>
            <person name="Rusch D."/>
            <person name="Podicherti R."/>
            <person name="Tsui H.-C.T."/>
            <person name="Winkler M.E."/>
        </authorList>
    </citation>
    <scope>NUCLEOTIDE SEQUENCE</scope>
</reference>
<dbReference type="EMBL" id="UINC01008254">
    <property type="protein sequence ID" value="SVA37184.1"/>
    <property type="molecule type" value="Genomic_DNA"/>
</dbReference>
<dbReference type="SUPFAM" id="SSF48557">
    <property type="entry name" value="L-aspartase-like"/>
    <property type="match status" value="1"/>
</dbReference>
<sequence length="338" mass="37445">MTQNSDPPLSQLTALSPLDGRYAEYTKDVRKIFSEFGLIRHRLLVEIGWLQALAAHPDIEEVPPFSKTALEYLDSIVRDFSLADAERIKDIESTTHHDVKAVEYFVKEQLSKQSELAAVSEFVHFACTSEDINNLAYALMLKQATNNVLLPAIDQITERLEALAIEYAEQPMLARTHGQPASPTTVGKELANVVIRLNAGSRAVEATPTYGKCNGAVGNFNAHIVAYPEVDWPTVSRSFVEKLGLSYQTMTTQIEPHDGIAELCHALIRVNTVLLDLNRDLWAYISLGYFRQRTMSGEVGSSTMPHKVNPIDFENSEGNIGLANALLGHLAEKLPVSR</sequence>
<dbReference type="PANTHER" id="PTHR43411:SF1">
    <property type="entry name" value="ADENYLOSUCCINATE LYASE"/>
    <property type="match status" value="1"/>
</dbReference>
<evidence type="ECO:0000259" key="1">
    <source>
        <dbReference type="Pfam" id="PF00206"/>
    </source>
</evidence>
<proteinExistence type="predicted"/>
<feature type="domain" description="Fumarate lyase N-terminal" evidence="1">
    <location>
        <begin position="20"/>
        <end position="318"/>
    </location>
</feature>
<dbReference type="Pfam" id="PF00206">
    <property type="entry name" value="Lyase_1"/>
    <property type="match status" value="1"/>
</dbReference>
<organism evidence="2">
    <name type="scientific">marine metagenome</name>
    <dbReference type="NCBI Taxonomy" id="408172"/>
    <lineage>
        <taxon>unclassified sequences</taxon>
        <taxon>metagenomes</taxon>
        <taxon>ecological metagenomes</taxon>
    </lineage>
</organism>